<dbReference type="FunFam" id="1.20.1260.60:FF:000002">
    <property type="entry name" value="Vacuolar protein sorting-associated protein IST1"/>
    <property type="match status" value="1"/>
</dbReference>
<evidence type="ECO:0000256" key="1">
    <source>
        <dbReference type="ARBA" id="ARBA00005536"/>
    </source>
</evidence>
<feature type="compositionally biased region" description="Basic and acidic residues" evidence="2">
    <location>
        <begin position="367"/>
        <end position="377"/>
    </location>
</feature>
<reference evidence="3 4" key="1">
    <citation type="journal article" date="2018" name="Nat. Genet.">
        <title>The Rosa genome provides new insights in the design of modern roses.</title>
        <authorList>
            <person name="Bendahmane M."/>
        </authorList>
    </citation>
    <scope>NUCLEOTIDE SEQUENCE [LARGE SCALE GENOMIC DNA]</scope>
    <source>
        <strain evidence="4">cv. Old Blush</strain>
    </source>
</reference>
<dbReference type="InterPro" id="IPR005061">
    <property type="entry name" value="Ist1"/>
</dbReference>
<evidence type="ECO:0000313" key="4">
    <source>
        <dbReference type="Proteomes" id="UP000238479"/>
    </source>
</evidence>
<comment type="similarity">
    <text evidence="1">Belongs to the IST1 family.</text>
</comment>
<evidence type="ECO:0000256" key="2">
    <source>
        <dbReference type="SAM" id="MobiDB-lite"/>
    </source>
</evidence>
<dbReference type="Pfam" id="PF03398">
    <property type="entry name" value="Ist1"/>
    <property type="match status" value="1"/>
</dbReference>
<organism evidence="3 4">
    <name type="scientific">Rosa chinensis</name>
    <name type="common">China rose</name>
    <dbReference type="NCBI Taxonomy" id="74649"/>
    <lineage>
        <taxon>Eukaryota</taxon>
        <taxon>Viridiplantae</taxon>
        <taxon>Streptophyta</taxon>
        <taxon>Embryophyta</taxon>
        <taxon>Tracheophyta</taxon>
        <taxon>Spermatophyta</taxon>
        <taxon>Magnoliopsida</taxon>
        <taxon>eudicotyledons</taxon>
        <taxon>Gunneridae</taxon>
        <taxon>Pentapetalae</taxon>
        <taxon>rosids</taxon>
        <taxon>fabids</taxon>
        <taxon>Rosales</taxon>
        <taxon>Rosaceae</taxon>
        <taxon>Rosoideae</taxon>
        <taxon>Rosoideae incertae sedis</taxon>
        <taxon>Rosa</taxon>
    </lineage>
</organism>
<dbReference type="EMBL" id="PDCK01000040">
    <property type="protein sequence ID" value="PRQ50873.1"/>
    <property type="molecule type" value="Genomic_DNA"/>
</dbReference>
<comment type="caution">
    <text evidence="3">The sequence shown here is derived from an EMBL/GenBank/DDBJ whole genome shotgun (WGS) entry which is preliminary data.</text>
</comment>
<protein>
    <submittedName>
        <fullName evidence="3">Putative vacuolar protein sorting-associated protein Ist1</fullName>
    </submittedName>
</protein>
<dbReference type="PANTHER" id="PTHR12161">
    <property type="entry name" value="IST1 FAMILY MEMBER"/>
    <property type="match status" value="1"/>
</dbReference>
<feature type="compositionally biased region" description="Basic and acidic residues" evidence="2">
    <location>
        <begin position="284"/>
        <end position="303"/>
    </location>
</feature>
<dbReference type="STRING" id="74649.A0A2P6RWS2"/>
<dbReference type="AlphaFoldDB" id="A0A2P6RWS2"/>
<evidence type="ECO:0000313" key="3">
    <source>
        <dbReference type="EMBL" id="PRQ50873.1"/>
    </source>
</evidence>
<sequence length="428" mass="48160">MFGFGRPKFVTKCKSDLKGMKVRLEAVKKKRNSVLKYLKNDVAELLKNGLDINAYGRAEGVMVEQNMSACYALTENFLDCIANHLSLMQNQRECPEECKEAVASVIYGAARFSDLPELRDLRNIFTGKYGDSLQSFVNKEFADKFKSKAPTKEMKVQLMHDIAREYSIEWDSKALEQKLFTPPPTNKGQPTYGSPCDSDDDMYRSQKKDNALPKRKNKGDGDKRSYVTDDTASVGSDDEATDMSHDDRMTASSSVGSRSEDEAENKVPSSYKFTAPPYYKPKPQKKESVFEEPRKVNGHAERRSVRRTSKPPAGGDNHGSDPRDEEERVMDGLLMHYSHKQSPYDASKMKGNLKPCYNQSDENTNESTRHRSSRSERAASLPPPEQSTSPEPTKRHARGNSLQPDAHVHPNLPEYDELAARIAALRGT</sequence>
<feature type="compositionally biased region" description="Basic and acidic residues" evidence="2">
    <location>
        <begin position="201"/>
        <end position="227"/>
    </location>
</feature>
<feature type="compositionally biased region" description="Basic and acidic residues" evidence="2">
    <location>
        <begin position="318"/>
        <end position="330"/>
    </location>
</feature>
<accession>A0A2P6RWS2</accession>
<dbReference type="Proteomes" id="UP000238479">
    <property type="component" value="Chromosome 2"/>
</dbReference>
<dbReference type="PANTHER" id="PTHR12161:SF60">
    <property type="entry name" value="REGULATOR OF VPS4 ACTIVITY IN THE MVB PATHWAY PROTEIN"/>
    <property type="match status" value="1"/>
</dbReference>
<dbReference type="Gene3D" id="1.20.1260.60">
    <property type="entry name" value="Vacuolar protein sorting-associated protein Ist1"/>
    <property type="match status" value="1"/>
</dbReference>
<dbReference type="OrthoDB" id="29853at2759"/>
<keyword evidence="4" id="KW-1185">Reference proteome</keyword>
<dbReference type="OMA" id="VMYKQRE"/>
<name>A0A2P6RWS2_ROSCH</name>
<feature type="region of interest" description="Disordered" evidence="2">
    <location>
        <begin position="179"/>
        <end position="413"/>
    </location>
</feature>
<dbReference type="InterPro" id="IPR042277">
    <property type="entry name" value="IST1-like"/>
</dbReference>
<dbReference type="GO" id="GO:0015031">
    <property type="term" value="P:protein transport"/>
    <property type="evidence" value="ECO:0007669"/>
    <property type="project" value="InterPro"/>
</dbReference>
<gene>
    <name evidence="3" type="ORF">RchiOBHm_Chr2g0138021</name>
</gene>
<dbReference type="Gramene" id="PRQ50873">
    <property type="protein sequence ID" value="PRQ50873"/>
    <property type="gene ID" value="RchiOBHm_Chr2g0138021"/>
</dbReference>
<proteinExistence type="inferred from homology"/>